<dbReference type="AlphaFoldDB" id="A0A0A2KRA3"/>
<organism evidence="2 3">
    <name type="scientific">Penicillium italicum</name>
    <name type="common">Blue mold</name>
    <dbReference type="NCBI Taxonomy" id="40296"/>
    <lineage>
        <taxon>Eukaryota</taxon>
        <taxon>Fungi</taxon>
        <taxon>Dikarya</taxon>
        <taxon>Ascomycota</taxon>
        <taxon>Pezizomycotina</taxon>
        <taxon>Eurotiomycetes</taxon>
        <taxon>Eurotiomycetidae</taxon>
        <taxon>Eurotiales</taxon>
        <taxon>Aspergillaceae</taxon>
        <taxon>Penicillium</taxon>
    </lineage>
</organism>
<dbReference type="PhylomeDB" id="A0A0A2KRA3"/>
<proteinExistence type="predicted"/>
<protein>
    <recommendedName>
        <fullName evidence="1">F-box domain-containing protein</fullName>
    </recommendedName>
</protein>
<dbReference type="OrthoDB" id="366390at2759"/>
<keyword evidence="3" id="KW-1185">Reference proteome</keyword>
<evidence type="ECO:0000313" key="3">
    <source>
        <dbReference type="Proteomes" id="UP000030104"/>
    </source>
</evidence>
<gene>
    <name evidence="2" type="ORF">PITC_020880</name>
</gene>
<sequence length="107" mass="11975">MSRIENLPTELILLIASFLRTESSLAALVLSNRRLCGICNRCLYQYNALYGNNSALDWAAPNGRINTLQKALDAGAPMLKEQAKGTRRRGGIVSQFGREDSRLWEDF</sequence>
<name>A0A0A2KRA3_PENIT</name>
<evidence type="ECO:0000259" key="1">
    <source>
        <dbReference type="Pfam" id="PF12937"/>
    </source>
</evidence>
<dbReference type="HOGENOM" id="CLU_2210876_0_0_1"/>
<dbReference type="InterPro" id="IPR001810">
    <property type="entry name" value="F-box_dom"/>
</dbReference>
<dbReference type="Proteomes" id="UP000030104">
    <property type="component" value="Unassembled WGS sequence"/>
</dbReference>
<dbReference type="Pfam" id="PF12937">
    <property type="entry name" value="F-box-like"/>
    <property type="match status" value="1"/>
</dbReference>
<dbReference type="STRING" id="40296.A0A0A2KRA3"/>
<comment type="caution">
    <text evidence="2">The sequence shown here is derived from an EMBL/GenBank/DDBJ whole genome shotgun (WGS) entry which is preliminary data.</text>
</comment>
<feature type="domain" description="F-box" evidence="1">
    <location>
        <begin position="4"/>
        <end position="45"/>
    </location>
</feature>
<accession>A0A0A2KRA3</accession>
<dbReference type="EMBL" id="JQGA01001056">
    <property type="protein sequence ID" value="KGO70269.1"/>
    <property type="molecule type" value="Genomic_DNA"/>
</dbReference>
<dbReference type="OMA" id="DFLEYSW"/>
<reference evidence="2 3" key="1">
    <citation type="journal article" date="2015" name="Mol. Plant Microbe Interact.">
        <title>Genome, transcriptome, and functional analyses of Penicillium expansum provide new insights into secondary metabolism and pathogenicity.</title>
        <authorList>
            <person name="Ballester A.R."/>
            <person name="Marcet-Houben M."/>
            <person name="Levin E."/>
            <person name="Sela N."/>
            <person name="Selma-Lazaro C."/>
            <person name="Carmona L."/>
            <person name="Wisniewski M."/>
            <person name="Droby S."/>
            <person name="Gonzalez-Candelas L."/>
            <person name="Gabaldon T."/>
        </authorList>
    </citation>
    <scope>NUCLEOTIDE SEQUENCE [LARGE SCALE GENOMIC DNA]</scope>
    <source>
        <strain evidence="2 3">PHI-1</strain>
    </source>
</reference>
<evidence type="ECO:0000313" key="2">
    <source>
        <dbReference type="EMBL" id="KGO70269.1"/>
    </source>
</evidence>